<organism evidence="2 3">
    <name type="scientific">Pleomassaria siparia CBS 279.74</name>
    <dbReference type="NCBI Taxonomy" id="1314801"/>
    <lineage>
        <taxon>Eukaryota</taxon>
        <taxon>Fungi</taxon>
        <taxon>Dikarya</taxon>
        <taxon>Ascomycota</taxon>
        <taxon>Pezizomycotina</taxon>
        <taxon>Dothideomycetes</taxon>
        <taxon>Pleosporomycetidae</taxon>
        <taxon>Pleosporales</taxon>
        <taxon>Pleomassariaceae</taxon>
        <taxon>Pleomassaria</taxon>
    </lineage>
</organism>
<gene>
    <name evidence="2" type="ORF">K504DRAFT_458184</name>
</gene>
<evidence type="ECO:0000256" key="1">
    <source>
        <dbReference type="SAM" id="MobiDB-lite"/>
    </source>
</evidence>
<reference evidence="2" key="1">
    <citation type="journal article" date="2020" name="Stud. Mycol.">
        <title>101 Dothideomycetes genomes: a test case for predicting lifestyles and emergence of pathogens.</title>
        <authorList>
            <person name="Haridas S."/>
            <person name="Albert R."/>
            <person name="Binder M."/>
            <person name="Bloem J."/>
            <person name="Labutti K."/>
            <person name="Salamov A."/>
            <person name="Andreopoulos B."/>
            <person name="Baker S."/>
            <person name="Barry K."/>
            <person name="Bills G."/>
            <person name="Bluhm B."/>
            <person name="Cannon C."/>
            <person name="Castanera R."/>
            <person name="Culley D."/>
            <person name="Daum C."/>
            <person name="Ezra D."/>
            <person name="Gonzalez J."/>
            <person name="Henrissat B."/>
            <person name="Kuo A."/>
            <person name="Liang C."/>
            <person name="Lipzen A."/>
            <person name="Lutzoni F."/>
            <person name="Magnuson J."/>
            <person name="Mondo S."/>
            <person name="Nolan M."/>
            <person name="Ohm R."/>
            <person name="Pangilinan J."/>
            <person name="Park H.-J."/>
            <person name="Ramirez L."/>
            <person name="Alfaro M."/>
            <person name="Sun H."/>
            <person name="Tritt A."/>
            <person name="Yoshinaga Y."/>
            <person name="Zwiers L.-H."/>
            <person name="Turgeon B."/>
            <person name="Goodwin S."/>
            <person name="Spatafora J."/>
            <person name="Crous P."/>
            <person name="Grigoriev I."/>
        </authorList>
    </citation>
    <scope>NUCLEOTIDE SEQUENCE</scope>
    <source>
        <strain evidence="2">CBS 279.74</strain>
    </source>
</reference>
<feature type="region of interest" description="Disordered" evidence="1">
    <location>
        <begin position="1"/>
        <end position="78"/>
    </location>
</feature>
<protein>
    <submittedName>
        <fullName evidence="2">Uncharacterized protein</fullName>
    </submittedName>
</protein>
<proteinExistence type="predicted"/>
<dbReference type="AlphaFoldDB" id="A0A6G1K5A2"/>
<sequence length="386" mass="43503">MPSAAHSVHTIHDTIWKPAPPTDPEFTHKLWATVNGMTTRSSSKKELGNGRTRRTRQGADPGTEEIPPSERSTIADTPATTELEMASVAESRITVRSKKPKKIPGPRETGFLDAVLRLHRVDIDLKVKPSSGAFEYFGTDSNTNYSELEGLQYIKIWLDTTQTNRVDITAEYKEMVMLKLCEDEFATFAKENFLKGSRRADFVSGDERFRIQRLVNPSLPPDAPSLWEQPPCMDNVPVWNWDVRPDFSYWLSFRGFNEDWQAEIQGVTYVKKKVACPYFATEFKHDDDPEASISPAINQVASAGCIALYNRFCLWRTALDSKFKNWTPTPFHEIRHFGLIFVGGSISVWVLKPVQGEDGEWAGCTMERLGSGDCADSAHSTGKLME</sequence>
<name>A0A6G1K5A2_9PLEO</name>
<evidence type="ECO:0000313" key="2">
    <source>
        <dbReference type="EMBL" id="KAF2707705.1"/>
    </source>
</evidence>
<dbReference type="EMBL" id="MU005773">
    <property type="protein sequence ID" value="KAF2707705.1"/>
    <property type="molecule type" value="Genomic_DNA"/>
</dbReference>
<dbReference type="OrthoDB" id="5426911at2759"/>
<dbReference type="Proteomes" id="UP000799428">
    <property type="component" value="Unassembled WGS sequence"/>
</dbReference>
<accession>A0A6G1K5A2</accession>
<evidence type="ECO:0000313" key="3">
    <source>
        <dbReference type="Proteomes" id="UP000799428"/>
    </source>
</evidence>
<keyword evidence="3" id="KW-1185">Reference proteome</keyword>